<protein>
    <recommendedName>
        <fullName evidence="3">PAS domain-containing protein</fullName>
    </recommendedName>
</protein>
<dbReference type="RefSeq" id="WP_369314668.1">
    <property type="nucleotide sequence ID" value="NZ_JBEHZE010000002.1"/>
</dbReference>
<dbReference type="Proteomes" id="UP001560685">
    <property type="component" value="Unassembled WGS sequence"/>
</dbReference>
<dbReference type="EMBL" id="JBEHZE010000002">
    <property type="protein sequence ID" value="MEX6634623.1"/>
    <property type="molecule type" value="Genomic_DNA"/>
</dbReference>
<evidence type="ECO:0000313" key="2">
    <source>
        <dbReference type="Proteomes" id="UP001560685"/>
    </source>
</evidence>
<accession>A0ABV3Z7T6</accession>
<keyword evidence="2" id="KW-1185">Reference proteome</keyword>
<sequence length="150" mass="17234">MKFEVKDAPVRVTERRLTERVRNQWMRLAGDRLPSLREVEALNFGPDRDYCFAVDMRLSDILPYFIFMGEELARYSSLYPMGDARREKTLLDTAMVKMDEATLSRAPVEFSEIKRLDDGRRVAFRSILLPLSENGTDVSHIFGAARGKGV</sequence>
<evidence type="ECO:0000313" key="1">
    <source>
        <dbReference type="EMBL" id="MEX6634623.1"/>
    </source>
</evidence>
<name>A0ABV3Z7T6_9PROT</name>
<evidence type="ECO:0008006" key="3">
    <source>
        <dbReference type="Google" id="ProtNLM"/>
    </source>
</evidence>
<organism evidence="1 2">
    <name type="scientific">Hyphococcus lacteus</name>
    <dbReference type="NCBI Taxonomy" id="3143536"/>
    <lineage>
        <taxon>Bacteria</taxon>
        <taxon>Pseudomonadati</taxon>
        <taxon>Pseudomonadota</taxon>
        <taxon>Alphaproteobacteria</taxon>
        <taxon>Parvularculales</taxon>
        <taxon>Parvularculaceae</taxon>
        <taxon>Hyphococcus</taxon>
    </lineage>
</organism>
<gene>
    <name evidence="1" type="ORF">ABFZ84_13805</name>
</gene>
<proteinExistence type="predicted"/>
<comment type="caution">
    <text evidence="1">The sequence shown here is derived from an EMBL/GenBank/DDBJ whole genome shotgun (WGS) entry which is preliminary data.</text>
</comment>
<reference evidence="1 2" key="1">
    <citation type="submission" date="2024-05" db="EMBL/GenBank/DDBJ databases">
        <title>Three bacterial strains, DH-69, EH-24, and ECK-19 isolated from coastal sediments.</title>
        <authorList>
            <person name="Ye Y.-Q."/>
            <person name="Du Z.-J."/>
        </authorList>
    </citation>
    <scope>NUCLEOTIDE SEQUENCE [LARGE SCALE GENOMIC DNA]</scope>
    <source>
        <strain evidence="1 2">ECK-19</strain>
    </source>
</reference>